<proteinExistence type="predicted"/>
<dbReference type="OrthoDB" id="3240366at2"/>
<feature type="transmembrane region" description="Helical" evidence="1">
    <location>
        <begin position="33"/>
        <end position="56"/>
    </location>
</feature>
<comment type="caution">
    <text evidence="2">The sequence shown here is derived from an EMBL/GenBank/DDBJ whole genome shotgun (WGS) entry which is preliminary data.</text>
</comment>
<feature type="transmembrane region" description="Helical" evidence="1">
    <location>
        <begin position="103"/>
        <end position="122"/>
    </location>
</feature>
<dbReference type="RefSeq" id="WP_106245103.1">
    <property type="nucleotide sequence ID" value="NZ_JBFAIB010000030.1"/>
</dbReference>
<dbReference type="AlphaFoldDB" id="A0A2T0MU19"/>
<sequence>MVDDDRAPSPEEMLRVMEEQNAATVKMLYADTVLLYVPWGVAWLFGFTALFLHYGLDGQPYAPITQMQAVGVLMAGQVVAGTFAVFGMVRMNRLVRGGSATKGAMYGYAWFAGMFLMTVIALRLSPHLPPEESGLLWAGSSLMVVAVLHMAGGAVWSNWQMFFVGAWVAGVDALGVLLGAGWHALLTAVLLGGGFIVIGLWLRRHK</sequence>
<evidence type="ECO:0000313" key="3">
    <source>
        <dbReference type="Proteomes" id="UP000238312"/>
    </source>
</evidence>
<gene>
    <name evidence="2" type="ORF">B0I32_113112</name>
</gene>
<reference evidence="2 3" key="1">
    <citation type="submission" date="2018-03" db="EMBL/GenBank/DDBJ databases">
        <title>Genomic Encyclopedia of Type Strains, Phase III (KMG-III): the genomes of soil and plant-associated and newly described type strains.</title>
        <authorList>
            <person name="Whitman W."/>
        </authorList>
    </citation>
    <scope>NUCLEOTIDE SEQUENCE [LARGE SCALE GENOMIC DNA]</scope>
    <source>
        <strain evidence="2 3">CGMCC 4.7104</strain>
    </source>
</reference>
<organism evidence="2 3">
    <name type="scientific">Nonomuraea fuscirosea</name>
    <dbReference type="NCBI Taxonomy" id="1291556"/>
    <lineage>
        <taxon>Bacteria</taxon>
        <taxon>Bacillati</taxon>
        <taxon>Actinomycetota</taxon>
        <taxon>Actinomycetes</taxon>
        <taxon>Streptosporangiales</taxon>
        <taxon>Streptosporangiaceae</taxon>
        <taxon>Nonomuraea</taxon>
    </lineage>
</organism>
<keyword evidence="3" id="KW-1185">Reference proteome</keyword>
<evidence type="ECO:0000313" key="2">
    <source>
        <dbReference type="EMBL" id="PRX62159.1"/>
    </source>
</evidence>
<protein>
    <submittedName>
        <fullName evidence="2">Uncharacterized protein</fullName>
    </submittedName>
</protein>
<dbReference type="EMBL" id="PVNG01000013">
    <property type="protein sequence ID" value="PRX62159.1"/>
    <property type="molecule type" value="Genomic_DNA"/>
</dbReference>
<accession>A0A2T0MU19</accession>
<keyword evidence="1" id="KW-0472">Membrane</keyword>
<keyword evidence="1" id="KW-0812">Transmembrane</keyword>
<evidence type="ECO:0000256" key="1">
    <source>
        <dbReference type="SAM" id="Phobius"/>
    </source>
</evidence>
<feature type="transmembrane region" description="Helical" evidence="1">
    <location>
        <begin position="134"/>
        <end position="152"/>
    </location>
</feature>
<feature type="transmembrane region" description="Helical" evidence="1">
    <location>
        <begin position="68"/>
        <end position="91"/>
    </location>
</feature>
<feature type="transmembrane region" description="Helical" evidence="1">
    <location>
        <begin position="184"/>
        <end position="202"/>
    </location>
</feature>
<keyword evidence="1" id="KW-1133">Transmembrane helix</keyword>
<dbReference type="Proteomes" id="UP000238312">
    <property type="component" value="Unassembled WGS sequence"/>
</dbReference>
<feature type="transmembrane region" description="Helical" evidence="1">
    <location>
        <begin position="159"/>
        <end position="178"/>
    </location>
</feature>
<name>A0A2T0MU19_9ACTN</name>